<evidence type="ECO:0000259" key="8">
    <source>
        <dbReference type="Pfam" id="PF17779"/>
    </source>
</evidence>
<proteinExistence type="predicted"/>
<dbReference type="SMART" id="SM00368">
    <property type="entry name" value="LRR_RI"/>
    <property type="match status" value="5"/>
</dbReference>
<dbReference type="PANTHER" id="PTHR24106">
    <property type="entry name" value="NACHT, LRR AND CARD DOMAINS-CONTAINING"/>
    <property type="match status" value="1"/>
</dbReference>
<dbReference type="InterPro" id="IPR041075">
    <property type="entry name" value="NOD1/2_WH"/>
</dbReference>
<dbReference type="Proteomes" id="UP000694397">
    <property type="component" value="Chromosome 1"/>
</dbReference>
<feature type="domain" description="NOD1/2 winged helix" evidence="8">
    <location>
        <begin position="59"/>
        <end position="118"/>
    </location>
</feature>
<accession>A0A8C9V7G7</accession>
<evidence type="ECO:0000256" key="6">
    <source>
        <dbReference type="ARBA" id="ARBA00022840"/>
    </source>
</evidence>
<keyword evidence="4" id="KW-0677">Repeat</keyword>
<keyword evidence="6" id="KW-0067">ATP-binding</keyword>
<dbReference type="InterPro" id="IPR001611">
    <property type="entry name" value="Leu-rich_rpt"/>
</dbReference>
<evidence type="ECO:0000259" key="7">
    <source>
        <dbReference type="Pfam" id="PF17776"/>
    </source>
</evidence>
<evidence type="ECO:0008006" key="11">
    <source>
        <dbReference type="Google" id="ProtNLM"/>
    </source>
</evidence>
<dbReference type="Pfam" id="PF13516">
    <property type="entry name" value="LRR_6"/>
    <property type="match status" value="4"/>
</dbReference>
<dbReference type="InterPro" id="IPR006553">
    <property type="entry name" value="Leu-rich_rpt_Cys-con_subtyp"/>
</dbReference>
<dbReference type="Pfam" id="PF17779">
    <property type="entry name" value="WHD_NOD2"/>
    <property type="match status" value="1"/>
</dbReference>
<dbReference type="AlphaFoldDB" id="A0A8C9V7G7"/>
<dbReference type="Gene3D" id="3.80.10.10">
    <property type="entry name" value="Ribonuclease Inhibitor"/>
    <property type="match status" value="2"/>
</dbReference>
<dbReference type="InterPro" id="IPR051261">
    <property type="entry name" value="NLR"/>
</dbReference>
<evidence type="ECO:0000256" key="2">
    <source>
        <dbReference type="ARBA" id="ARBA00022490"/>
    </source>
</evidence>
<evidence type="ECO:0000313" key="10">
    <source>
        <dbReference type="Proteomes" id="UP000694397"/>
    </source>
</evidence>
<name>A0A8C9V7G7_SCLFO</name>
<evidence type="ECO:0000256" key="4">
    <source>
        <dbReference type="ARBA" id="ARBA00022737"/>
    </source>
</evidence>
<keyword evidence="5" id="KW-0547">Nucleotide-binding</keyword>
<dbReference type="GO" id="GO:0005524">
    <property type="term" value="F:ATP binding"/>
    <property type="evidence" value="ECO:0007669"/>
    <property type="project" value="UniProtKB-KW"/>
</dbReference>
<organism evidence="9 10">
    <name type="scientific">Scleropages formosus</name>
    <name type="common">Asian bonytongue</name>
    <name type="synonym">Osteoglossum formosum</name>
    <dbReference type="NCBI Taxonomy" id="113540"/>
    <lineage>
        <taxon>Eukaryota</taxon>
        <taxon>Metazoa</taxon>
        <taxon>Chordata</taxon>
        <taxon>Craniata</taxon>
        <taxon>Vertebrata</taxon>
        <taxon>Euteleostomi</taxon>
        <taxon>Actinopterygii</taxon>
        <taxon>Neopterygii</taxon>
        <taxon>Teleostei</taxon>
        <taxon>Osteoglossocephala</taxon>
        <taxon>Osteoglossomorpha</taxon>
        <taxon>Osteoglossiformes</taxon>
        <taxon>Osteoglossidae</taxon>
        <taxon>Scleropages</taxon>
    </lineage>
</organism>
<reference evidence="9" key="3">
    <citation type="submission" date="2025-09" db="UniProtKB">
        <authorList>
            <consortium name="Ensembl"/>
        </authorList>
    </citation>
    <scope>IDENTIFICATION</scope>
</reference>
<evidence type="ECO:0000313" key="9">
    <source>
        <dbReference type="Ensembl" id="ENSSFOP00015032658.2"/>
    </source>
</evidence>
<keyword evidence="2" id="KW-0963">Cytoplasm</keyword>
<dbReference type="Pfam" id="PF17776">
    <property type="entry name" value="NLRC4_HD2"/>
    <property type="match status" value="1"/>
</dbReference>
<dbReference type="OrthoDB" id="120976at2759"/>
<reference evidence="9 10" key="1">
    <citation type="submission" date="2019-04" db="EMBL/GenBank/DDBJ databases">
        <authorList>
            <consortium name="Wellcome Sanger Institute Data Sharing"/>
        </authorList>
    </citation>
    <scope>NUCLEOTIDE SEQUENCE [LARGE SCALE GENOMIC DNA]</scope>
</reference>
<feature type="domain" description="NACHT LRR and PYD" evidence="7">
    <location>
        <begin position="120"/>
        <end position="251"/>
    </location>
</feature>
<dbReference type="InterPro" id="IPR041267">
    <property type="entry name" value="NLRP_HD2"/>
</dbReference>
<evidence type="ECO:0000256" key="5">
    <source>
        <dbReference type="ARBA" id="ARBA00022741"/>
    </source>
</evidence>
<evidence type="ECO:0000256" key="1">
    <source>
        <dbReference type="ARBA" id="ARBA00004496"/>
    </source>
</evidence>
<reference evidence="9" key="2">
    <citation type="submission" date="2025-08" db="UniProtKB">
        <authorList>
            <consortium name="Ensembl"/>
        </authorList>
    </citation>
    <scope>IDENTIFICATION</scope>
</reference>
<dbReference type="SUPFAM" id="SSF52047">
    <property type="entry name" value="RNI-like"/>
    <property type="match status" value="3"/>
</dbReference>
<dbReference type="GeneTree" id="ENSGT01150000286927"/>
<dbReference type="Ensembl" id="ENSSFOT00015033022.2">
    <property type="protein sequence ID" value="ENSSFOP00015032658.2"/>
    <property type="gene ID" value="ENSSFOG00015020852.2"/>
</dbReference>
<dbReference type="GO" id="GO:0005737">
    <property type="term" value="C:cytoplasm"/>
    <property type="evidence" value="ECO:0007669"/>
    <property type="project" value="UniProtKB-SubCell"/>
</dbReference>
<dbReference type="InterPro" id="IPR032675">
    <property type="entry name" value="LRR_dom_sf"/>
</dbReference>
<keyword evidence="10" id="KW-1185">Reference proteome</keyword>
<sequence length="894" mass="99280">MCHIPVFCWISASVLEQMLGQERKGEIPTTLTQMYTHFLLIQTHFVKKKYFENLVDELMIKKLGELAFNQLQKGHLIFYENDLKECGIDVTDSSVHSGLCTQIFKKEDLMARKKVYSFVHLSIQEFLAALFVFYTYRESSMNLLDQRVTSQLQRLFKIQKLFNLHKSAVDKALSSKNGHLDLFLRFLLGISLESNQSLLQGLLTQTGCSSQNTEKTVKYIKEKIQNNLAPERSINLFHCLNELNDNTLVEEIQSYLNLGDMSTKQLSAAQWSALAFVLLTSRQEEDVFDLKKFLGSEEGLLRLMPVVQFSRTALLKQCNVTKKCCEHLTSILSSTSSHLRELDLSDNDLQDSGVKILSAGLENQHCKLEVLRSVLLGNIRCTLDSLRSVLLRNTHCTLDTLRSLDLSDNDLQDSGVKILSAGLENQHCKLEVLRSVLLGNIRCTLDTLGGSKHCTLEILRSVLLGSTHCALDTLRSVLLGSTDCTVDTLLGNIHCTLDTLRSVLLRNTHCTLETLRSVLLGNTHCTLDTLLGNIHCTLDTLRSVLLGNTHCTLETLRSVLLGNIHCSLDTLRSVLLGNTHCTLLGNTHCTLDTLLGNIHCTLDTLRSVLLGNTHCTLETLRSKCCEALVSILNSNSSQLRELDLSKNDLQDSGVKILSAGLRNQHCTLDTLRSCNLTDKCCEDLASALSSTSSHLRELDLSDNDLQDSGVKILSAGLENQHCKLEVLRSVLLGNIRCTLDTLGGSKHCTLEILRSVLLGSTHCALDTLRSILLGSTDCTVDTLKSVLLRNTHCTLDILRSVPLRNTHCTLDTLLGNTHCTLDTRRSVLLGNTHCTLETLRSVLLVSTDCTVDTLLGNTHCTLDTLRSVLLGSTDCTVDTLRSVLLGKHTVHWTH</sequence>
<keyword evidence="3" id="KW-0433">Leucine-rich repeat</keyword>
<evidence type="ECO:0000256" key="3">
    <source>
        <dbReference type="ARBA" id="ARBA00022614"/>
    </source>
</evidence>
<dbReference type="SMART" id="SM00367">
    <property type="entry name" value="LRR_CC"/>
    <property type="match status" value="4"/>
</dbReference>
<protein>
    <recommendedName>
        <fullName evidence="11">NACHT LRR and PYD domain-containing protein</fullName>
    </recommendedName>
</protein>
<comment type="subcellular location">
    <subcellularLocation>
        <location evidence="1">Cytoplasm</location>
    </subcellularLocation>
</comment>